<evidence type="ECO:0000313" key="3">
    <source>
        <dbReference type="Proteomes" id="UP000030437"/>
    </source>
</evidence>
<proteinExistence type="predicted"/>
<gene>
    <name evidence="2" type="ORF">CD32_11385</name>
</gene>
<dbReference type="CDD" id="cd04301">
    <property type="entry name" value="NAT_SF"/>
    <property type="match status" value="1"/>
</dbReference>
<dbReference type="InterPro" id="IPR016181">
    <property type="entry name" value="Acyl_CoA_acyltransferase"/>
</dbReference>
<dbReference type="Proteomes" id="UP000030437">
    <property type="component" value="Unassembled WGS sequence"/>
</dbReference>
<sequence length="167" mass="19150">MPYFFETKQLTLRTMQAEDLEDITLIWGDTQVMQYSGGPSTTEKISRSIESYQRLYEEKGYSVYTVLLKENSRIIGVCGFNPSDNENEAELIYHLHPNYWGKGYATEAASACVKDLKDRKSDIKKIKASVDPNNPSSSKVLSKIGMTAKGMKWFDDTQQEELYYELE</sequence>
<reference evidence="2 3" key="1">
    <citation type="submission" date="2014-02" db="EMBL/GenBank/DDBJ databases">
        <title>Draft genome sequence of Lysinibacillus odysseyi NBRC 100172.</title>
        <authorList>
            <person name="Zhang F."/>
            <person name="Wang G."/>
            <person name="Zhang L."/>
        </authorList>
    </citation>
    <scope>NUCLEOTIDE SEQUENCE [LARGE SCALE GENOMIC DNA]</scope>
    <source>
        <strain evidence="2 3">NBRC 100172</strain>
    </source>
</reference>
<dbReference type="eggNOG" id="COG1670">
    <property type="taxonomic scope" value="Bacteria"/>
</dbReference>
<organism evidence="2 3">
    <name type="scientific">Lysinibacillus odysseyi 34hs-1 = NBRC 100172</name>
    <dbReference type="NCBI Taxonomy" id="1220589"/>
    <lineage>
        <taxon>Bacteria</taxon>
        <taxon>Bacillati</taxon>
        <taxon>Bacillota</taxon>
        <taxon>Bacilli</taxon>
        <taxon>Bacillales</taxon>
        <taxon>Bacillaceae</taxon>
        <taxon>Lysinibacillus</taxon>
    </lineage>
</organism>
<accession>A0A0A3JDD1</accession>
<name>A0A0A3JDD1_9BACI</name>
<dbReference type="Gene3D" id="3.40.630.30">
    <property type="match status" value="1"/>
</dbReference>
<comment type="caution">
    <text evidence="2">The sequence shown here is derived from an EMBL/GenBank/DDBJ whole genome shotgun (WGS) entry which is preliminary data.</text>
</comment>
<dbReference type="EMBL" id="JPVP01000055">
    <property type="protein sequence ID" value="KGR85042.1"/>
    <property type="molecule type" value="Genomic_DNA"/>
</dbReference>
<keyword evidence="3" id="KW-1185">Reference proteome</keyword>
<dbReference type="PROSITE" id="PS51186">
    <property type="entry name" value="GNAT"/>
    <property type="match status" value="1"/>
</dbReference>
<dbReference type="Pfam" id="PF13302">
    <property type="entry name" value="Acetyltransf_3"/>
    <property type="match status" value="1"/>
</dbReference>
<feature type="domain" description="N-acetyltransferase" evidence="1">
    <location>
        <begin position="10"/>
        <end position="167"/>
    </location>
</feature>
<evidence type="ECO:0000259" key="1">
    <source>
        <dbReference type="PROSITE" id="PS51186"/>
    </source>
</evidence>
<dbReference type="AlphaFoldDB" id="A0A0A3JDD1"/>
<evidence type="ECO:0000313" key="2">
    <source>
        <dbReference type="EMBL" id="KGR85042.1"/>
    </source>
</evidence>
<dbReference type="PANTHER" id="PTHR43792:SF1">
    <property type="entry name" value="N-ACETYLTRANSFERASE DOMAIN-CONTAINING PROTEIN"/>
    <property type="match status" value="1"/>
</dbReference>
<dbReference type="InterPro" id="IPR051531">
    <property type="entry name" value="N-acetyltransferase"/>
</dbReference>
<dbReference type="SUPFAM" id="SSF55729">
    <property type="entry name" value="Acyl-CoA N-acyltransferases (Nat)"/>
    <property type="match status" value="1"/>
</dbReference>
<protein>
    <recommendedName>
        <fullName evidence="1">N-acetyltransferase domain-containing protein</fullName>
    </recommendedName>
</protein>
<dbReference type="InterPro" id="IPR000182">
    <property type="entry name" value="GNAT_dom"/>
</dbReference>
<dbReference type="PANTHER" id="PTHR43792">
    <property type="entry name" value="GNAT FAMILY, PUTATIVE (AFU_ORTHOLOGUE AFUA_3G00765)-RELATED-RELATED"/>
    <property type="match status" value="1"/>
</dbReference>
<dbReference type="STRING" id="1220589.CD32_11385"/>
<dbReference type="RefSeq" id="WP_036154610.1">
    <property type="nucleotide sequence ID" value="NZ_AVCX01000006.1"/>
</dbReference>
<dbReference type="OrthoDB" id="9798081at2"/>
<dbReference type="GO" id="GO:0016747">
    <property type="term" value="F:acyltransferase activity, transferring groups other than amino-acyl groups"/>
    <property type="evidence" value="ECO:0007669"/>
    <property type="project" value="InterPro"/>
</dbReference>